<proteinExistence type="predicted"/>
<evidence type="ECO:0000313" key="2">
    <source>
        <dbReference type="EMBL" id="KAK5063935.1"/>
    </source>
</evidence>
<accession>A0ABR0JGT3</accession>
<dbReference type="Proteomes" id="UP001345691">
    <property type="component" value="Unassembled WGS sequence"/>
</dbReference>
<name>A0ABR0JGT3_9EURO</name>
<dbReference type="EMBL" id="JAVRRF010000006">
    <property type="protein sequence ID" value="KAK5063935.1"/>
    <property type="molecule type" value="Genomic_DNA"/>
</dbReference>
<feature type="region of interest" description="Disordered" evidence="1">
    <location>
        <begin position="1"/>
        <end position="79"/>
    </location>
</feature>
<evidence type="ECO:0008006" key="4">
    <source>
        <dbReference type="Google" id="ProtNLM"/>
    </source>
</evidence>
<evidence type="ECO:0000256" key="1">
    <source>
        <dbReference type="SAM" id="MobiDB-lite"/>
    </source>
</evidence>
<evidence type="ECO:0000313" key="3">
    <source>
        <dbReference type="Proteomes" id="UP001345691"/>
    </source>
</evidence>
<keyword evidence="3" id="KW-1185">Reference proteome</keyword>
<feature type="compositionally biased region" description="Basic and acidic residues" evidence="1">
    <location>
        <begin position="68"/>
        <end position="79"/>
    </location>
</feature>
<sequence length="79" mass="8991">MSSQRTKVYAHQEQVDDKSRKHPMGAAKTSDNKPNRNKQIAKNPGACQKEKSGKTQKSNMGYHSKKRISVEERLSWFAS</sequence>
<gene>
    <name evidence="2" type="ORF">LTR69_003701</name>
</gene>
<organism evidence="2 3">
    <name type="scientific">Exophiala sideris</name>
    <dbReference type="NCBI Taxonomy" id="1016849"/>
    <lineage>
        <taxon>Eukaryota</taxon>
        <taxon>Fungi</taxon>
        <taxon>Dikarya</taxon>
        <taxon>Ascomycota</taxon>
        <taxon>Pezizomycotina</taxon>
        <taxon>Eurotiomycetes</taxon>
        <taxon>Chaetothyriomycetidae</taxon>
        <taxon>Chaetothyriales</taxon>
        <taxon>Herpotrichiellaceae</taxon>
        <taxon>Exophiala</taxon>
    </lineage>
</organism>
<reference evidence="2 3" key="1">
    <citation type="submission" date="2023-08" db="EMBL/GenBank/DDBJ databases">
        <title>Black Yeasts Isolated from many extreme environments.</title>
        <authorList>
            <person name="Coleine C."/>
            <person name="Stajich J.E."/>
            <person name="Selbmann L."/>
        </authorList>
    </citation>
    <scope>NUCLEOTIDE SEQUENCE [LARGE SCALE GENOMIC DNA]</scope>
    <source>
        <strain evidence="2 3">CCFEE 6328</strain>
    </source>
</reference>
<comment type="caution">
    <text evidence="2">The sequence shown here is derived from an EMBL/GenBank/DDBJ whole genome shotgun (WGS) entry which is preliminary data.</text>
</comment>
<protein>
    <recommendedName>
        <fullName evidence="4">Stress-associated endoplasmic reticulum protein</fullName>
    </recommendedName>
</protein>